<evidence type="ECO:0000313" key="3">
    <source>
        <dbReference type="Proteomes" id="UP000242188"/>
    </source>
</evidence>
<proteinExistence type="predicted"/>
<feature type="region of interest" description="Disordered" evidence="1">
    <location>
        <begin position="823"/>
        <end position="934"/>
    </location>
</feature>
<protein>
    <submittedName>
        <fullName evidence="2">Uncharacterized protein</fullName>
    </submittedName>
</protein>
<feature type="compositionally biased region" description="Polar residues" evidence="1">
    <location>
        <begin position="919"/>
        <end position="934"/>
    </location>
</feature>
<keyword evidence="3" id="KW-1185">Reference proteome</keyword>
<feature type="compositionally biased region" description="Polar residues" evidence="1">
    <location>
        <begin position="38"/>
        <end position="48"/>
    </location>
</feature>
<dbReference type="PANTHER" id="PTHR22028:SF9">
    <property type="entry name" value="SFI1 SPINDLE BODY DOMAIN-CONTAINING PROTEIN"/>
    <property type="match status" value="1"/>
</dbReference>
<dbReference type="PANTHER" id="PTHR22028">
    <property type="entry name" value="SFI1 SPINDLE BODY DOMAIN-CONTAINING PROTEIN-RELATED"/>
    <property type="match status" value="1"/>
</dbReference>
<feature type="compositionally biased region" description="Basic and acidic residues" evidence="1">
    <location>
        <begin position="878"/>
        <end position="905"/>
    </location>
</feature>
<evidence type="ECO:0000256" key="1">
    <source>
        <dbReference type="SAM" id="MobiDB-lite"/>
    </source>
</evidence>
<name>A0A210PKY9_MIZYE</name>
<dbReference type="GO" id="GO:0019902">
    <property type="term" value="F:phosphatase binding"/>
    <property type="evidence" value="ECO:0007669"/>
    <property type="project" value="TreeGrafter"/>
</dbReference>
<dbReference type="OrthoDB" id="6075649at2759"/>
<feature type="region of interest" description="Disordered" evidence="1">
    <location>
        <begin position="667"/>
        <end position="694"/>
    </location>
</feature>
<feature type="region of interest" description="Disordered" evidence="1">
    <location>
        <begin position="1"/>
        <end position="71"/>
    </location>
</feature>
<organism evidence="2 3">
    <name type="scientific">Mizuhopecten yessoensis</name>
    <name type="common">Japanese scallop</name>
    <name type="synonym">Patinopecten yessoensis</name>
    <dbReference type="NCBI Taxonomy" id="6573"/>
    <lineage>
        <taxon>Eukaryota</taxon>
        <taxon>Metazoa</taxon>
        <taxon>Spiralia</taxon>
        <taxon>Lophotrochozoa</taxon>
        <taxon>Mollusca</taxon>
        <taxon>Bivalvia</taxon>
        <taxon>Autobranchia</taxon>
        <taxon>Pteriomorphia</taxon>
        <taxon>Pectinida</taxon>
        <taxon>Pectinoidea</taxon>
        <taxon>Pectinidae</taxon>
        <taxon>Mizuhopecten</taxon>
    </lineage>
</organism>
<feature type="compositionally biased region" description="Basic and acidic residues" evidence="1">
    <location>
        <begin position="1"/>
        <end position="11"/>
    </location>
</feature>
<feature type="compositionally biased region" description="Basic and acidic residues" evidence="1">
    <location>
        <begin position="824"/>
        <end position="837"/>
    </location>
</feature>
<feature type="region of interest" description="Disordered" evidence="1">
    <location>
        <begin position="311"/>
        <end position="599"/>
    </location>
</feature>
<feature type="compositionally biased region" description="Basic and acidic residues" evidence="1">
    <location>
        <begin position="243"/>
        <end position="267"/>
    </location>
</feature>
<feature type="compositionally biased region" description="Polar residues" evidence="1">
    <location>
        <begin position="672"/>
        <end position="683"/>
    </location>
</feature>
<sequence length="2592" mass="306362">MSTAIHTEDGRGPFSHLHRKGLRDRTHFPSGNKDTVRNNKYSASSNNRNNRHLDRQGKGKPTSQVRRTLAFDTDDENDEDYDLYKGGLDFTDKIAAFRALIKPMKDPVSILKSKRDLDQLKDERMSKRNSNTFTVDIKKDTELRVSKNEDDTARAKRSLLGRKVDKELSRMSFINYQAHVHMMENGQGQPTKVGQHTPRHDTQNSVNKNASVSKILDEYLELHDQKKRCQNFSEGLESVVNGEDSRNTKPSSRKQDRHANNHNFDDVELKVKNKRRISQSNFDMDLIQSGSQVDHCDSKWKSSQIAQTNLSIGSDPLSDVGSLLNKDGGHKGLKTVQSNVPHYHPSWSSHDKESGQRSPGPASPHRKLSPRVPKTDSNAENFDYHYNVKNKFGSGPEEETKYQTNTYNFADPFKTGKSDRKWERTPRQKKSTEKDFTDLHERSKSGGRHTKSDGFKNKRYQQKSRSPGRNHKSDFWDNFMSDSSKENIPDSDVESDDMEDKLRKQKQKDRRHQNSDYITHGNIRNEKNRWKDKSELGNSRERNNRRKKDKHANDHDHGGLSDESLQIIPERDLPVGPKDLSTQVSKMVSKPTPKKYQDALESRVSDTSLSGSVWSSGSQSSVIQAAELIKRLYSADANTREELILKARFFRRWLKLVRRNHKGFRVNHTAEQEGSSVSNFPKSSSHKDSVYQTRSQKYVDSPVVENVKLHPTQKSAGLYTPVTHPTKHFHSTPRDGHLTGKGGCQVQNREDVAVDDNNDTKFKVIEDKVTCKADFDIDTDNHNLAHTRLLHIENFLEDALQEFKKNSADNRLLNGVVNGKSRQNIKESGSELEEKLHPSVAAQQNSDRDTVNIKIADPHRNNSVSSKEGKAKKKKRNNSLDRLLKSDDQSVKTGKDKQKDFRDQRQNNGVVDLHVNGSAPVNSGENGLSNSQPSSLIGQHLGGKFIKIQKKKRDSTTSLPVQVPTPIDSDQQLLDTANYGVCLQRAEIFLRDRLLKIYFKMWKNRAMAKLKESRAGALHRYHSLRKGMKAFSWAISRSRIQVDILQSRMTCIVLAARFTHWKNLAMKNRQERLEKSFIRWQCFTLESQKVRKLRWQGDQKILRGALTQWRSQFITRLKENKADLHFRTTLLAEQLKCWKLFTSDSKEKKCRVDTARLFFSHHLQNKMFVQMVMVFGKTCMAKSHHRKRTLHMVLVAWRQASHVCKVERQRDMSISREHWRMATTKQVFCHWHDQLLVQRTRGNKNKQLIRNAFHIWRVEWTRLLAARLANEARLRREILTTALQLWRANVELLQRRRQAGIIHLQRALVRHALLEWQAYTQHRKELRKIMTVYKRTKDLQKQRRCLSVWRHKFEDRLDIQKAKQFWSNICVRKALDQWKKLCHRHMLYKLLEATKPNRNLALKRVMFQRWLEARSKINCEKKEADQMRTILEHSQLQRSFQTWWIATQQRLTIKPMLLRQQRAMVTEVFDNWRWLVKHKATCKRSSNLFQTCQLQAKFSIWRRQYLIHQLEKDVRNTNNMNRLRRCVQGWRLIISRKHTAHCFHQRVLVRQTFLYWREKALGQLERRVEANEIEAYHMSILRSHFDLWLANVREKVVEEAAIVVRMDQERTDCSLRTSFLFWRRHFRAIVIARENQALLCRKLQLQAIQAWHHLTQARLHDAVHNFAVRLGLELPNRDNMSISSGVYEYGQSPLSDICPSPRTDFNERTEPYLSPGSGTPRRIEAFYSSGGAGTPNRRLFSPSFSLWSLDQDNATADFTLQPTLADKSFLDTRFAMEQAVKTEKLRTLVFHAVKRLRFWPISVAFDQWKEFTNRQRELKALSNQLQAYIKEAEMRRVLRIWRTAQANNNKAKTFMESSLKTWVFTTLYENKCVCKQKKQLSALAHHHLSLKVFRKVFPVWFEKAKEKRHQEHVCHLWTNLTPEEHTLLPLETTVKGRIEKKTLQKCFAVWNLKFQQIYRLKKAFDNVLLQRYLEEWQVWSHQRRQRREQSVTFCTHRLNKQVFYLWRLRYQQQSQVEIQFKNVWQNHLMGVVREWHRWTLAAKQHRHISKLIEKKQHHHLVVNTFMKWRLETRKHQQITVWYQSRLALKVFYSWHQVTAQQKTRKRQILEFRVRSYTKLVGKLFRTWHNYYISRLQQHQEHEKVVRMRALQLCRRWHRKAQTTRGCRLQQHFKHRQLQSYFRRWRTCYDRHLEREDTLACYVARKDEQLVGRYLTRWRTSVMCCQAGRMFDTKLTSTVFTEWRVFTAEAKKRRAACAVFQRARQQRSVVVQFLYWVHITRVRRSIHHHFNLKLQIRVLRGWAVVARRRRKLKSLSDVMTARVNRRVMISTWYTMREDFDYYQSLTDMCSKVAQDKDRSCLRQALVKWRERLNRVIAGHCYHHMLARRGVRVWRRFVSNRKQERQHQQDQEEKAVRHHNRHISRMVLYALHSEILVVHQVQRHSNRLSQKYGRLWKLRVDMMYTAKILEKENLYKTCWRQWRIQFAQQLAVKRMYNYNEKHLLAQVFVTWKNVSLKRKPLKYLTSSPIPSCIPVLRLPNTGLSSGESTPSPSPRPTQIPGPLSARGSSVTGVTGSRLKQRRSSVPGIIPIKKN</sequence>
<dbReference type="EMBL" id="NEDP02005594">
    <property type="protein sequence ID" value="OWF37145.1"/>
    <property type="molecule type" value="Genomic_DNA"/>
</dbReference>
<feature type="compositionally biased region" description="Basic residues" evidence="1">
    <location>
        <begin position="457"/>
        <end position="470"/>
    </location>
</feature>
<evidence type="ECO:0000313" key="2">
    <source>
        <dbReference type="EMBL" id="OWF37145.1"/>
    </source>
</evidence>
<feature type="compositionally biased region" description="Acidic residues" evidence="1">
    <location>
        <begin position="489"/>
        <end position="499"/>
    </location>
</feature>
<gene>
    <name evidence="2" type="ORF">KP79_PYT21337</name>
</gene>
<feature type="region of interest" description="Disordered" evidence="1">
    <location>
        <begin position="2541"/>
        <end position="2592"/>
    </location>
</feature>
<dbReference type="InterPro" id="IPR052270">
    <property type="entry name" value="CACF_protein"/>
</dbReference>
<feature type="compositionally biased region" description="Basic and acidic residues" evidence="1">
    <location>
        <begin position="551"/>
        <end position="560"/>
    </location>
</feature>
<dbReference type="Proteomes" id="UP000242188">
    <property type="component" value="Unassembled WGS sequence"/>
</dbReference>
<feature type="compositionally biased region" description="Basic and acidic residues" evidence="1">
    <location>
        <begin position="523"/>
        <end position="542"/>
    </location>
</feature>
<comment type="caution">
    <text evidence="2">The sequence shown here is derived from an EMBL/GenBank/DDBJ whole genome shotgun (WGS) entry which is preliminary data.</text>
</comment>
<feature type="region of interest" description="Disordered" evidence="1">
    <location>
        <begin position="237"/>
        <end position="267"/>
    </location>
</feature>
<feature type="compositionally biased region" description="Basic and acidic residues" evidence="1">
    <location>
        <begin position="414"/>
        <end position="456"/>
    </location>
</feature>
<accession>A0A210PKY9</accession>
<feature type="compositionally biased region" description="Basic and acidic residues" evidence="1">
    <location>
        <begin position="846"/>
        <end position="860"/>
    </location>
</feature>
<reference evidence="2 3" key="1">
    <citation type="journal article" date="2017" name="Nat. Ecol. Evol.">
        <title>Scallop genome provides insights into evolution of bilaterian karyotype and development.</title>
        <authorList>
            <person name="Wang S."/>
            <person name="Zhang J."/>
            <person name="Jiao W."/>
            <person name="Li J."/>
            <person name="Xun X."/>
            <person name="Sun Y."/>
            <person name="Guo X."/>
            <person name="Huan P."/>
            <person name="Dong B."/>
            <person name="Zhang L."/>
            <person name="Hu X."/>
            <person name="Sun X."/>
            <person name="Wang J."/>
            <person name="Zhao C."/>
            <person name="Wang Y."/>
            <person name="Wang D."/>
            <person name="Huang X."/>
            <person name="Wang R."/>
            <person name="Lv J."/>
            <person name="Li Y."/>
            <person name="Zhang Z."/>
            <person name="Liu B."/>
            <person name="Lu W."/>
            <person name="Hui Y."/>
            <person name="Liang J."/>
            <person name="Zhou Z."/>
            <person name="Hou R."/>
            <person name="Li X."/>
            <person name="Liu Y."/>
            <person name="Li H."/>
            <person name="Ning X."/>
            <person name="Lin Y."/>
            <person name="Zhao L."/>
            <person name="Xing Q."/>
            <person name="Dou J."/>
            <person name="Li Y."/>
            <person name="Mao J."/>
            <person name="Guo H."/>
            <person name="Dou H."/>
            <person name="Li T."/>
            <person name="Mu C."/>
            <person name="Jiang W."/>
            <person name="Fu Q."/>
            <person name="Fu X."/>
            <person name="Miao Y."/>
            <person name="Liu J."/>
            <person name="Yu Q."/>
            <person name="Li R."/>
            <person name="Liao H."/>
            <person name="Li X."/>
            <person name="Kong Y."/>
            <person name="Jiang Z."/>
            <person name="Chourrout D."/>
            <person name="Li R."/>
            <person name="Bao Z."/>
        </authorList>
    </citation>
    <scope>NUCLEOTIDE SEQUENCE [LARGE SCALE GENOMIC DNA]</scope>
    <source>
        <strain evidence="2 3">PY_sf001</strain>
    </source>
</reference>